<dbReference type="Proteomes" id="UP000325313">
    <property type="component" value="Unassembled WGS sequence"/>
</dbReference>
<sequence>MDTKQDASELAVGIIGQLPPPLTKSVVHNHSDRRATLQGKQINNPHEWKKGVYLEGNWKRPARDIQGLADKPGPIGFWTGNRNLISNQPVKQAFYRKSSYFLSNSFIKTLKQPQMIMPSYRLEPTNCSPLDLVNSSNQLGCHSKASTDQIPLTTATSFHLPSLQLDSEALLSLENFSMITLSAEKANEPLIRSSLEFSEEESFSDESTSQRTSFPASADFFHEHYDQQPLSSSSSSEKSSVLQELDPLSPTPILSRVAAEDSGKKDVQQINPPTKHSFAFLSQPYKAHISKSTSRSTLNQKRSQKFNQASPKNKKTSTQSETHDDHQQEEQERSSKNNSPTKPKLGSQKGDRQSGSNHLEVGPTTSSSYRNSSPPNRPDRSPECQSHTMSSVFEDDSDDETDVHYLKKVLPAWITNSNNNKKSKSSPPPISTSPPATSKLVKQKSRIFKTHRSSLSAPLNSSSLPSPLS</sequence>
<feature type="compositionally biased region" description="Low complexity" evidence="1">
    <location>
        <begin position="231"/>
        <end position="240"/>
    </location>
</feature>
<feature type="region of interest" description="Disordered" evidence="1">
    <location>
        <begin position="226"/>
        <end position="469"/>
    </location>
</feature>
<accession>A0A5B0SMG5</accession>
<feature type="compositionally biased region" description="Polar residues" evidence="1">
    <location>
        <begin position="290"/>
        <end position="320"/>
    </location>
</feature>
<gene>
    <name evidence="2" type="ORF">PGTUg99_032972</name>
</gene>
<reference evidence="2 3" key="1">
    <citation type="submission" date="2019-05" db="EMBL/GenBank/DDBJ databases">
        <title>Emergence of the Ug99 lineage of the wheat stem rust pathogen through somatic hybridization.</title>
        <authorList>
            <person name="Li F."/>
            <person name="Upadhyaya N.M."/>
            <person name="Sperschneider J."/>
            <person name="Matny O."/>
            <person name="Nguyen-Phuc H."/>
            <person name="Mago R."/>
            <person name="Raley C."/>
            <person name="Miller M.E."/>
            <person name="Silverstein K.A.T."/>
            <person name="Henningsen E."/>
            <person name="Hirsch C.D."/>
            <person name="Visser B."/>
            <person name="Pretorius Z.A."/>
            <person name="Steffenson B.J."/>
            <person name="Schwessinger B."/>
            <person name="Dodds P.N."/>
            <person name="Figueroa M."/>
        </authorList>
    </citation>
    <scope>NUCLEOTIDE SEQUENCE [LARGE SCALE GENOMIC DNA]</scope>
    <source>
        <strain evidence="2 3">Ug99</strain>
    </source>
</reference>
<feature type="compositionally biased region" description="Basic and acidic residues" evidence="1">
    <location>
        <begin position="258"/>
        <end position="267"/>
    </location>
</feature>
<proteinExistence type="predicted"/>
<dbReference type="EMBL" id="VDEP01000001">
    <property type="protein sequence ID" value="KAA1138997.1"/>
    <property type="molecule type" value="Genomic_DNA"/>
</dbReference>
<feature type="compositionally biased region" description="Basic and acidic residues" evidence="1">
    <location>
        <begin position="321"/>
        <end position="335"/>
    </location>
</feature>
<dbReference type="AlphaFoldDB" id="A0A5B0SMG5"/>
<evidence type="ECO:0000313" key="3">
    <source>
        <dbReference type="Proteomes" id="UP000325313"/>
    </source>
</evidence>
<name>A0A5B0SMG5_PUCGR</name>
<feature type="compositionally biased region" description="Basic residues" evidence="1">
    <location>
        <begin position="441"/>
        <end position="452"/>
    </location>
</feature>
<comment type="caution">
    <text evidence="2">The sequence shown here is derived from an EMBL/GenBank/DDBJ whole genome shotgun (WGS) entry which is preliminary data.</text>
</comment>
<organism evidence="2 3">
    <name type="scientific">Puccinia graminis f. sp. tritici</name>
    <dbReference type="NCBI Taxonomy" id="56615"/>
    <lineage>
        <taxon>Eukaryota</taxon>
        <taxon>Fungi</taxon>
        <taxon>Dikarya</taxon>
        <taxon>Basidiomycota</taxon>
        <taxon>Pucciniomycotina</taxon>
        <taxon>Pucciniomycetes</taxon>
        <taxon>Pucciniales</taxon>
        <taxon>Pucciniaceae</taxon>
        <taxon>Puccinia</taxon>
    </lineage>
</organism>
<evidence type="ECO:0000256" key="1">
    <source>
        <dbReference type="SAM" id="MobiDB-lite"/>
    </source>
</evidence>
<evidence type="ECO:0000313" key="2">
    <source>
        <dbReference type="EMBL" id="KAA1138997.1"/>
    </source>
</evidence>
<feature type="compositionally biased region" description="Low complexity" evidence="1">
    <location>
        <begin position="453"/>
        <end position="469"/>
    </location>
</feature>
<feature type="compositionally biased region" description="Low complexity" evidence="1">
    <location>
        <begin position="363"/>
        <end position="374"/>
    </location>
</feature>
<protein>
    <submittedName>
        <fullName evidence="2">Uncharacterized protein</fullName>
    </submittedName>
</protein>